<keyword evidence="1" id="KW-1133">Transmembrane helix</keyword>
<accession>A0A6A4IFP6</accession>
<protein>
    <submittedName>
        <fullName evidence="2">Uncharacterized protein</fullName>
    </submittedName>
</protein>
<feature type="transmembrane region" description="Helical" evidence="1">
    <location>
        <begin position="73"/>
        <end position="92"/>
    </location>
</feature>
<sequence>MPSLAQHPLQLILNDVIVSWRAKVVWSGAKLVQCGLLLVLVAAIGVNLTDSIFGNLNINTLGNSATNLDFASLFVSFAVNWTATLMVTVKFWKHRQAVKFLYKNPSQSQSLTILLALVESGIIFCLVQLFYAIWTVIDFFSVENSPVDMTYRVIDRMFNAVVALYPMVVIILVNVKKLPLEETFYYDVRIHVHDSSDDIELDSVH</sequence>
<proteinExistence type="predicted"/>
<name>A0A6A4IFP6_9AGAR</name>
<evidence type="ECO:0000313" key="3">
    <source>
        <dbReference type="Proteomes" id="UP000799118"/>
    </source>
</evidence>
<keyword evidence="1" id="KW-0812">Transmembrane</keyword>
<dbReference type="AlphaFoldDB" id="A0A6A4IFP6"/>
<keyword evidence="3" id="KW-1185">Reference proteome</keyword>
<keyword evidence="1" id="KW-0472">Membrane</keyword>
<evidence type="ECO:0000256" key="1">
    <source>
        <dbReference type="SAM" id="Phobius"/>
    </source>
</evidence>
<reference evidence="2" key="1">
    <citation type="journal article" date="2019" name="Environ. Microbiol.">
        <title>Fungal ecological strategies reflected in gene transcription - a case study of two litter decomposers.</title>
        <authorList>
            <person name="Barbi F."/>
            <person name="Kohler A."/>
            <person name="Barry K."/>
            <person name="Baskaran P."/>
            <person name="Daum C."/>
            <person name="Fauchery L."/>
            <person name="Ihrmark K."/>
            <person name="Kuo A."/>
            <person name="LaButti K."/>
            <person name="Lipzen A."/>
            <person name="Morin E."/>
            <person name="Grigoriev I.V."/>
            <person name="Henrissat B."/>
            <person name="Lindahl B."/>
            <person name="Martin F."/>
        </authorList>
    </citation>
    <scope>NUCLEOTIDE SEQUENCE</scope>
    <source>
        <strain evidence="2">JB14</strain>
    </source>
</reference>
<feature type="transmembrane region" description="Helical" evidence="1">
    <location>
        <begin position="31"/>
        <end position="53"/>
    </location>
</feature>
<dbReference type="EMBL" id="ML769395">
    <property type="protein sequence ID" value="KAE9407594.1"/>
    <property type="molecule type" value="Genomic_DNA"/>
</dbReference>
<feature type="transmembrane region" description="Helical" evidence="1">
    <location>
        <begin position="113"/>
        <end position="137"/>
    </location>
</feature>
<gene>
    <name evidence="2" type="ORF">BT96DRAFT_107979</name>
</gene>
<dbReference type="Proteomes" id="UP000799118">
    <property type="component" value="Unassembled WGS sequence"/>
</dbReference>
<evidence type="ECO:0000313" key="2">
    <source>
        <dbReference type="EMBL" id="KAE9407594.1"/>
    </source>
</evidence>
<organism evidence="2 3">
    <name type="scientific">Gymnopus androsaceus JB14</name>
    <dbReference type="NCBI Taxonomy" id="1447944"/>
    <lineage>
        <taxon>Eukaryota</taxon>
        <taxon>Fungi</taxon>
        <taxon>Dikarya</taxon>
        <taxon>Basidiomycota</taxon>
        <taxon>Agaricomycotina</taxon>
        <taxon>Agaricomycetes</taxon>
        <taxon>Agaricomycetidae</taxon>
        <taxon>Agaricales</taxon>
        <taxon>Marasmiineae</taxon>
        <taxon>Omphalotaceae</taxon>
        <taxon>Gymnopus</taxon>
    </lineage>
</organism>
<dbReference type="OrthoDB" id="2744793at2759"/>
<feature type="transmembrane region" description="Helical" evidence="1">
    <location>
        <begin position="157"/>
        <end position="175"/>
    </location>
</feature>